<keyword evidence="2" id="KW-0732">Signal</keyword>
<dbReference type="RefSeq" id="WP_191841271.1">
    <property type="nucleotide sequence ID" value="NZ_BAAALB010000014.1"/>
</dbReference>
<dbReference type="AlphaFoldDB" id="A0A8J3NNX7"/>
<dbReference type="InterPro" id="IPR005297">
    <property type="entry name" value="Lipoprotein_repeat"/>
</dbReference>
<evidence type="ECO:0000256" key="2">
    <source>
        <dbReference type="SAM" id="SignalP"/>
    </source>
</evidence>
<dbReference type="PANTHER" id="PTHR39335:SF1">
    <property type="entry name" value="BLL4220 PROTEIN"/>
    <property type="match status" value="1"/>
</dbReference>
<reference evidence="3 4" key="1">
    <citation type="submission" date="2021-01" db="EMBL/GenBank/DDBJ databases">
        <title>Whole genome shotgun sequence of Catellatospora chokoriensis NBRC 107358.</title>
        <authorList>
            <person name="Komaki H."/>
            <person name="Tamura T."/>
        </authorList>
    </citation>
    <scope>NUCLEOTIDE SEQUENCE [LARGE SCALE GENOMIC DNA]</scope>
    <source>
        <strain evidence="3 4">NBRC 107358</strain>
    </source>
</reference>
<evidence type="ECO:0000313" key="4">
    <source>
        <dbReference type="Proteomes" id="UP000619293"/>
    </source>
</evidence>
<sequence>MLRSVRVVLAATLLLAPLGAMTACAGLRDGPAPIDQAAPSPLGPAENEPAAEVVAAVGSPTAELRGKKIPKMGDIVTDADGFVLYRFDKDTADPPASNCSGDCAAVWPPVLVDENLKLTGLDAKLVGTVEREDGATQVTLAGWPLYRYLGDKKAGQWKGQAVGGVWFVVAPTGKKNLSCLPTATPVPVPPPGTAASPAAAPPASPAAPAAPSPDETYTY</sequence>
<gene>
    <name evidence="3" type="ORF">Cch02nite_09040</name>
</gene>
<keyword evidence="4" id="KW-1185">Reference proteome</keyword>
<organism evidence="3 4">
    <name type="scientific">Catellatospora chokoriensis</name>
    <dbReference type="NCBI Taxonomy" id="310353"/>
    <lineage>
        <taxon>Bacteria</taxon>
        <taxon>Bacillati</taxon>
        <taxon>Actinomycetota</taxon>
        <taxon>Actinomycetes</taxon>
        <taxon>Micromonosporales</taxon>
        <taxon>Micromonosporaceae</taxon>
        <taxon>Catellatospora</taxon>
    </lineage>
</organism>
<feature type="chain" id="PRO_5038854379" description="Lipoprotein with Yx(FWY)xxD motif" evidence="2">
    <location>
        <begin position="23"/>
        <end position="219"/>
    </location>
</feature>
<name>A0A8J3NNX7_9ACTN</name>
<feature type="region of interest" description="Disordered" evidence="1">
    <location>
        <begin position="184"/>
        <end position="219"/>
    </location>
</feature>
<protein>
    <recommendedName>
        <fullName evidence="5">Lipoprotein with Yx(FWY)xxD motif</fullName>
    </recommendedName>
</protein>
<dbReference type="PANTHER" id="PTHR39335">
    <property type="entry name" value="BLL4220 PROTEIN"/>
    <property type="match status" value="1"/>
</dbReference>
<proteinExistence type="predicted"/>
<dbReference type="Proteomes" id="UP000619293">
    <property type="component" value="Unassembled WGS sequence"/>
</dbReference>
<dbReference type="GO" id="GO:0043448">
    <property type="term" value="P:alkane catabolic process"/>
    <property type="evidence" value="ECO:0007669"/>
    <property type="project" value="TreeGrafter"/>
</dbReference>
<dbReference type="EMBL" id="BONG01000004">
    <property type="protein sequence ID" value="GIF87460.1"/>
    <property type="molecule type" value="Genomic_DNA"/>
</dbReference>
<evidence type="ECO:0000313" key="3">
    <source>
        <dbReference type="EMBL" id="GIF87460.1"/>
    </source>
</evidence>
<dbReference type="PROSITE" id="PS51257">
    <property type="entry name" value="PROKAR_LIPOPROTEIN"/>
    <property type="match status" value="1"/>
</dbReference>
<comment type="caution">
    <text evidence="3">The sequence shown here is derived from an EMBL/GenBank/DDBJ whole genome shotgun (WGS) entry which is preliminary data.</text>
</comment>
<feature type="signal peptide" evidence="2">
    <location>
        <begin position="1"/>
        <end position="22"/>
    </location>
</feature>
<evidence type="ECO:0008006" key="5">
    <source>
        <dbReference type="Google" id="ProtNLM"/>
    </source>
</evidence>
<dbReference type="Pfam" id="PF03640">
    <property type="entry name" value="Lipoprotein_15"/>
    <property type="match status" value="2"/>
</dbReference>
<feature type="compositionally biased region" description="Pro residues" evidence="1">
    <location>
        <begin position="199"/>
        <end position="211"/>
    </location>
</feature>
<accession>A0A8J3NNX7</accession>
<evidence type="ECO:0000256" key="1">
    <source>
        <dbReference type="SAM" id="MobiDB-lite"/>
    </source>
</evidence>